<dbReference type="PANTHER" id="PTHR23528:SF1">
    <property type="entry name" value="MAJOR FACILITATOR SUPERFAMILY (MFS) PROFILE DOMAIN-CONTAINING PROTEIN"/>
    <property type="match status" value="1"/>
</dbReference>
<proteinExistence type="predicted"/>
<keyword evidence="8" id="KW-1185">Reference proteome</keyword>
<dbReference type="Proteomes" id="UP000585836">
    <property type="component" value="Unassembled WGS sequence"/>
</dbReference>
<dbReference type="EMBL" id="JACHJK010000002">
    <property type="protein sequence ID" value="MBB5925644.1"/>
    <property type="molecule type" value="Genomic_DNA"/>
</dbReference>
<feature type="transmembrane region" description="Helical" evidence="5">
    <location>
        <begin position="385"/>
        <end position="402"/>
    </location>
</feature>
<dbReference type="RefSeq" id="WP_184961709.1">
    <property type="nucleotide sequence ID" value="NZ_BAAAWF010000039.1"/>
</dbReference>
<feature type="transmembrane region" description="Helical" evidence="5">
    <location>
        <begin position="148"/>
        <end position="165"/>
    </location>
</feature>
<dbReference type="InterPro" id="IPR011701">
    <property type="entry name" value="MFS"/>
</dbReference>
<evidence type="ECO:0000256" key="5">
    <source>
        <dbReference type="SAM" id="Phobius"/>
    </source>
</evidence>
<keyword evidence="2 5" id="KW-0812">Transmembrane</keyword>
<dbReference type="InterPro" id="IPR036259">
    <property type="entry name" value="MFS_trans_sf"/>
</dbReference>
<name>A0A7W9PQ80_9ACTN</name>
<evidence type="ECO:0000256" key="2">
    <source>
        <dbReference type="ARBA" id="ARBA00022692"/>
    </source>
</evidence>
<evidence type="ECO:0000313" key="8">
    <source>
        <dbReference type="Proteomes" id="UP000585836"/>
    </source>
</evidence>
<sequence length="475" mass="50116">MTAPAPLPDAATPAGSTVAVRYRPGSRAIRRYTFLYALATLGVVLLFGSAAVLLPLHVQELEFPRFFTGADAHLSLQSLEDLKKQVDAGKVSPTPHQERLLTLLDRFNSSRATRLSLVTSVAVFVTMLIQPVIGLLSDRTRSAWGRRAPWIAGGAIAGAALIALFPLVPDIAVLVVLWSLVQMAANVVQGPLSATVADRIPEDRLAGVSTVTGMVGYFGAIVGAAVTGTLFTVMGLAAYFPLAVALALGAVSFVWFARDRSSRDLVVERPRLRSFLSSYVLALGDRDYRWAWIAKVLLFIGYGISTVYAVYMLQSYVSPGLSVDDAAKTAPLVQVAGVPGALVGMAVCGRWSDRIGRRKPFVAAASLIMAGSFLIPFVWPTLPGMFAQAIVGGLGFGVFIVVDQALSIDVLPDPDAVGRDLGLATLGGNLGQAVGPLLAGAVVAVFGGAYGPIWPFACVLVLMAAFAVLPIKRVR</sequence>
<feature type="transmembrane region" description="Helical" evidence="5">
    <location>
        <begin position="171"/>
        <end position="193"/>
    </location>
</feature>
<feature type="transmembrane region" description="Helical" evidence="5">
    <location>
        <begin position="292"/>
        <end position="311"/>
    </location>
</feature>
<keyword evidence="3 5" id="KW-1133">Transmembrane helix</keyword>
<accession>A0A7W9PQ80</accession>
<feature type="transmembrane region" description="Helical" evidence="5">
    <location>
        <begin position="423"/>
        <end position="447"/>
    </location>
</feature>
<dbReference type="GO" id="GO:0022857">
    <property type="term" value="F:transmembrane transporter activity"/>
    <property type="evidence" value="ECO:0007669"/>
    <property type="project" value="InterPro"/>
</dbReference>
<dbReference type="SUPFAM" id="SSF103473">
    <property type="entry name" value="MFS general substrate transporter"/>
    <property type="match status" value="1"/>
</dbReference>
<comment type="caution">
    <text evidence="7">The sequence shown here is derived from an EMBL/GenBank/DDBJ whole genome shotgun (WGS) entry which is preliminary data.</text>
</comment>
<keyword evidence="4 5" id="KW-0472">Membrane</keyword>
<dbReference type="Gene3D" id="1.20.1250.20">
    <property type="entry name" value="MFS general substrate transporter like domains"/>
    <property type="match status" value="2"/>
</dbReference>
<dbReference type="AlphaFoldDB" id="A0A7W9PQ80"/>
<feature type="transmembrane region" description="Helical" evidence="5">
    <location>
        <begin position="238"/>
        <end position="257"/>
    </location>
</feature>
<evidence type="ECO:0000256" key="3">
    <source>
        <dbReference type="ARBA" id="ARBA00022989"/>
    </source>
</evidence>
<dbReference type="PROSITE" id="PS50850">
    <property type="entry name" value="MFS"/>
    <property type="match status" value="1"/>
</dbReference>
<dbReference type="InterPro" id="IPR020846">
    <property type="entry name" value="MFS_dom"/>
</dbReference>
<dbReference type="PANTHER" id="PTHR23528">
    <property type="match status" value="1"/>
</dbReference>
<feature type="transmembrane region" description="Helical" evidence="5">
    <location>
        <begin position="331"/>
        <end position="349"/>
    </location>
</feature>
<feature type="transmembrane region" description="Helical" evidence="5">
    <location>
        <begin position="453"/>
        <end position="471"/>
    </location>
</feature>
<evidence type="ECO:0000259" key="6">
    <source>
        <dbReference type="PROSITE" id="PS50850"/>
    </source>
</evidence>
<gene>
    <name evidence="7" type="ORF">FHS34_001098</name>
</gene>
<evidence type="ECO:0000256" key="4">
    <source>
        <dbReference type="ARBA" id="ARBA00023136"/>
    </source>
</evidence>
<feature type="domain" description="Major facilitator superfamily (MFS) profile" evidence="6">
    <location>
        <begin position="35"/>
        <end position="475"/>
    </location>
</feature>
<reference evidence="7 8" key="1">
    <citation type="submission" date="2020-08" db="EMBL/GenBank/DDBJ databases">
        <title>Genomic Encyclopedia of Type Strains, Phase III (KMG-III): the genomes of soil and plant-associated and newly described type strains.</title>
        <authorList>
            <person name="Whitman W."/>
        </authorList>
    </citation>
    <scope>NUCLEOTIDE SEQUENCE [LARGE SCALE GENOMIC DNA]</scope>
    <source>
        <strain evidence="7 8">CECT 3313</strain>
    </source>
</reference>
<organism evidence="7 8">
    <name type="scientific">Streptomyces echinatus</name>
    <dbReference type="NCBI Taxonomy" id="67293"/>
    <lineage>
        <taxon>Bacteria</taxon>
        <taxon>Bacillati</taxon>
        <taxon>Actinomycetota</taxon>
        <taxon>Actinomycetes</taxon>
        <taxon>Kitasatosporales</taxon>
        <taxon>Streptomycetaceae</taxon>
        <taxon>Streptomyces</taxon>
    </lineage>
</organism>
<feature type="transmembrane region" description="Helical" evidence="5">
    <location>
        <begin position="361"/>
        <end position="379"/>
    </location>
</feature>
<feature type="transmembrane region" description="Helical" evidence="5">
    <location>
        <begin position="205"/>
        <end position="226"/>
    </location>
</feature>
<evidence type="ECO:0000256" key="1">
    <source>
        <dbReference type="ARBA" id="ARBA00004651"/>
    </source>
</evidence>
<dbReference type="GO" id="GO:0005886">
    <property type="term" value="C:plasma membrane"/>
    <property type="evidence" value="ECO:0007669"/>
    <property type="project" value="UniProtKB-SubCell"/>
</dbReference>
<dbReference type="Pfam" id="PF07690">
    <property type="entry name" value="MFS_1"/>
    <property type="match status" value="1"/>
</dbReference>
<protein>
    <submittedName>
        <fullName evidence="7">MFS family permease</fullName>
    </submittedName>
</protein>
<feature type="transmembrane region" description="Helical" evidence="5">
    <location>
        <begin position="115"/>
        <end position="136"/>
    </location>
</feature>
<evidence type="ECO:0000313" key="7">
    <source>
        <dbReference type="EMBL" id="MBB5925644.1"/>
    </source>
</evidence>
<comment type="subcellular location">
    <subcellularLocation>
        <location evidence="1">Cell membrane</location>
        <topology evidence="1">Multi-pass membrane protein</topology>
    </subcellularLocation>
</comment>
<feature type="transmembrane region" description="Helical" evidence="5">
    <location>
        <begin position="33"/>
        <end position="56"/>
    </location>
</feature>